<dbReference type="OrthoDB" id="10261408at2759"/>
<proteinExistence type="predicted"/>
<dbReference type="EMBL" id="JACGCI010000022">
    <property type="protein sequence ID" value="KAF6757336.1"/>
    <property type="molecule type" value="Genomic_DNA"/>
</dbReference>
<name>A0A8H6I4R0_9AGAR</name>
<dbReference type="AlphaFoldDB" id="A0A8H6I4R0"/>
<reference evidence="2 3" key="1">
    <citation type="submission" date="2020-07" db="EMBL/GenBank/DDBJ databases">
        <title>Comparative genomics of pyrophilous fungi reveals a link between fire events and developmental genes.</title>
        <authorList>
            <consortium name="DOE Joint Genome Institute"/>
            <person name="Steindorff A.S."/>
            <person name="Carver A."/>
            <person name="Calhoun S."/>
            <person name="Stillman K."/>
            <person name="Liu H."/>
            <person name="Lipzen A."/>
            <person name="Pangilinan J."/>
            <person name="Labutti K."/>
            <person name="Bruns T.D."/>
            <person name="Grigoriev I.V."/>
        </authorList>
    </citation>
    <scope>NUCLEOTIDE SEQUENCE [LARGE SCALE GENOMIC DNA]</scope>
    <source>
        <strain evidence="2 3">CBS 144469</strain>
    </source>
</reference>
<dbReference type="Proteomes" id="UP000521943">
    <property type="component" value="Unassembled WGS sequence"/>
</dbReference>
<gene>
    <name evidence="2" type="ORF">DFP72DRAFT_1111319</name>
</gene>
<comment type="caution">
    <text evidence="2">The sequence shown here is derived from an EMBL/GenBank/DDBJ whole genome shotgun (WGS) entry which is preliminary data.</text>
</comment>
<sequence length="266" mass="29345">MAPKDLSLAADRMAPRIYPVWFTRLSPTTDLRVTNGHPFLLAVKVEQLPPCRWEFGYDQGAVPRGINLQPPVNGVLGEQLDQNWARLLKANPAQVSGLKSSFPRFALVVEGTGHYSFISYCGRSSTTQYTRVHLVRARAGQPHAIEQRGARPAGPSDHSGLVPEAKTALDIAWVDATYAYAALIIALFESSAQPNYTHDRALTALVELDDCIHQTQLTLSDQRHPDAATDNRRMPQSPLSNSRSYELFPGEVKDALEPAFSVQSLE</sequence>
<organism evidence="2 3">
    <name type="scientific">Ephemerocybe angulata</name>
    <dbReference type="NCBI Taxonomy" id="980116"/>
    <lineage>
        <taxon>Eukaryota</taxon>
        <taxon>Fungi</taxon>
        <taxon>Dikarya</taxon>
        <taxon>Basidiomycota</taxon>
        <taxon>Agaricomycotina</taxon>
        <taxon>Agaricomycetes</taxon>
        <taxon>Agaricomycetidae</taxon>
        <taxon>Agaricales</taxon>
        <taxon>Agaricineae</taxon>
        <taxon>Psathyrellaceae</taxon>
        <taxon>Ephemerocybe</taxon>
    </lineage>
</organism>
<feature type="region of interest" description="Disordered" evidence="1">
    <location>
        <begin position="217"/>
        <end position="244"/>
    </location>
</feature>
<evidence type="ECO:0000256" key="1">
    <source>
        <dbReference type="SAM" id="MobiDB-lite"/>
    </source>
</evidence>
<feature type="compositionally biased region" description="Basic and acidic residues" evidence="1">
    <location>
        <begin position="221"/>
        <end position="233"/>
    </location>
</feature>
<keyword evidence="3" id="KW-1185">Reference proteome</keyword>
<feature type="region of interest" description="Disordered" evidence="1">
    <location>
        <begin position="142"/>
        <end position="161"/>
    </location>
</feature>
<evidence type="ECO:0000313" key="3">
    <source>
        <dbReference type="Proteomes" id="UP000521943"/>
    </source>
</evidence>
<evidence type="ECO:0000313" key="2">
    <source>
        <dbReference type="EMBL" id="KAF6757336.1"/>
    </source>
</evidence>
<accession>A0A8H6I4R0</accession>
<protein>
    <submittedName>
        <fullName evidence="2">Uncharacterized protein</fullName>
    </submittedName>
</protein>